<dbReference type="InterPro" id="IPR028204">
    <property type="entry name" value="Tricorn_C1"/>
</dbReference>
<dbReference type="InterPro" id="IPR005151">
    <property type="entry name" value="Tail-specific_protease"/>
</dbReference>
<accession>A6GY13</accession>
<dbReference type="SUPFAM" id="SSF52096">
    <property type="entry name" value="ClpP/crotonase"/>
    <property type="match status" value="1"/>
</dbReference>
<reference evidence="3 4" key="1">
    <citation type="journal article" date="2007" name="Nat. Biotechnol.">
        <title>Complete genome sequence of the fish pathogen Flavobacterium psychrophilum.</title>
        <authorList>
            <person name="Duchaud E."/>
            <person name="Boussaha M."/>
            <person name="Loux V."/>
            <person name="Bernardet J.F."/>
            <person name="Michel C."/>
            <person name="Kerouault B."/>
            <person name="Mondot S."/>
            <person name="Nicolas P."/>
            <person name="Bossy R."/>
            <person name="Caron C."/>
            <person name="Bessieres P."/>
            <person name="Gibrat J.F."/>
            <person name="Claverol S."/>
            <person name="Dumetz F."/>
            <person name="Le Henaff M."/>
            <person name="Benmansour A."/>
        </authorList>
    </citation>
    <scope>NUCLEOTIDE SEQUENCE [LARGE SCALE GENOMIC DNA]</scope>
    <source>
        <strain evidence="4">ATCC 49511 / DSM 21280 / CIP 103535 / JIP02/86</strain>
    </source>
</reference>
<name>A6GY13_FLAPJ</name>
<dbReference type="GO" id="GO:0007165">
    <property type="term" value="P:signal transduction"/>
    <property type="evidence" value="ECO:0007669"/>
    <property type="project" value="TreeGrafter"/>
</dbReference>
<dbReference type="eggNOG" id="COG0793">
    <property type="taxonomic scope" value="Bacteria"/>
</dbReference>
<dbReference type="AlphaFoldDB" id="A6GY13"/>
<dbReference type="STRING" id="402612.FP0886"/>
<dbReference type="Pfam" id="PF03572">
    <property type="entry name" value="Peptidase_S41"/>
    <property type="match status" value="1"/>
</dbReference>
<protein>
    <submittedName>
        <fullName evidence="3">Probable S41 family peptidase</fullName>
    </submittedName>
</protein>
<dbReference type="HOGENOM" id="CLU_033983_0_0_10"/>
<dbReference type="InterPro" id="IPR029045">
    <property type="entry name" value="ClpP/crotonase-like_dom_sf"/>
</dbReference>
<feature type="signal peptide" evidence="1">
    <location>
        <begin position="1"/>
        <end position="18"/>
    </location>
</feature>
<evidence type="ECO:0000256" key="1">
    <source>
        <dbReference type="SAM" id="SignalP"/>
    </source>
</evidence>
<dbReference type="Gene3D" id="3.30.750.44">
    <property type="match status" value="1"/>
</dbReference>
<dbReference type="GO" id="GO:0006508">
    <property type="term" value="P:proteolysis"/>
    <property type="evidence" value="ECO:0007669"/>
    <property type="project" value="InterPro"/>
</dbReference>
<gene>
    <name evidence="3" type="ordered locus">FP0886</name>
</gene>
<evidence type="ECO:0000259" key="2">
    <source>
        <dbReference type="SMART" id="SM00245"/>
    </source>
</evidence>
<dbReference type="PATRIC" id="fig|402612.5.peg.903"/>
<dbReference type="PANTHER" id="PTHR32060">
    <property type="entry name" value="TAIL-SPECIFIC PROTEASE"/>
    <property type="match status" value="1"/>
</dbReference>
<sequence>MKKSTIFILLFTLNISFAQSTKSEITDDKKIFGLSKLWSDVKYNFVNFDLVDIDWDKTYQEYIPKVLATKSTYDYYQELIKVMASLKDGHSNVYYTSPDYGRPPLRTKLIENKVLVTNVYNDTLVSKNIAIGDEILEINNLNAIEYGKKFVMPYQSASTVQDLDNRTFHYAFFYGKINEPIVLKIKKKDNSVFTTTISRKLKSNDKKQSFELKITKDNIAHLIINDFENKNYRKIFDSLYVNILKSKALIIDVRNNGGGNGSHGYYILSHLIDKKIPTSKTKTRQYIPLYKASGYSDIFLEMSPYFLEPVQNKERYLKPVIVLTSVKTFSAAEDFLVAYDNSKRGIKIGQRTGGSTGQPISFDLPEGGKMRICTKRDMYPDGKEFVGIGIIPDIEINETIESIQKGKDIVLEKAIEVINKKPLKS</sequence>
<feature type="chain" id="PRO_5002698210" evidence="1">
    <location>
        <begin position="19"/>
        <end position="425"/>
    </location>
</feature>
<dbReference type="SMART" id="SM00245">
    <property type="entry name" value="TSPc"/>
    <property type="match status" value="1"/>
</dbReference>
<organism evidence="3 4">
    <name type="scientific">Flavobacterium psychrophilum (strain ATCC 49511 / DSM 21280 / CIP 103535 / JIP02/86)</name>
    <dbReference type="NCBI Taxonomy" id="402612"/>
    <lineage>
        <taxon>Bacteria</taxon>
        <taxon>Pseudomonadati</taxon>
        <taxon>Bacteroidota</taxon>
        <taxon>Flavobacteriia</taxon>
        <taxon>Flavobacteriales</taxon>
        <taxon>Flavobacteriaceae</taxon>
        <taxon>Flavobacterium</taxon>
    </lineage>
</organism>
<dbReference type="RefSeq" id="WP_011963042.1">
    <property type="nucleotide sequence ID" value="NC_009613.3"/>
</dbReference>
<dbReference type="GeneID" id="66552492"/>
<dbReference type="OrthoDB" id="5480566at2"/>
<dbReference type="GO" id="GO:0008236">
    <property type="term" value="F:serine-type peptidase activity"/>
    <property type="evidence" value="ECO:0007669"/>
    <property type="project" value="InterPro"/>
</dbReference>
<dbReference type="Gene3D" id="3.90.226.10">
    <property type="entry name" value="2-enoyl-CoA Hydratase, Chain A, domain 1"/>
    <property type="match status" value="1"/>
</dbReference>
<dbReference type="EMBL" id="AM398681">
    <property type="protein sequence ID" value="CAL42986.1"/>
    <property type="molecule type" value="Genomic_DNA"/>
</dbReference>
<feature type="domain" description="Tail specific protease" evidence="2">
    <location>
        <begin position="178"/>
        <end position="397"/>
    </location>
</feature>
<dbReference type="EnsemblBacteria" id="CAL42986">
    <property type="protein sequence ID" value="CAL42986"/>
    <property type="gene ID" value="FP0886"/>
</dbReference>
<dbReference type="GO" id="GO:0030288">
    <property type="term" value="C:outer membrane-bounded periplasmic space"/>
    <property type="evidence" value="ECO:0007669"/>
    <property type="project" value="TreeGrafter"/>
</dbReference>
<dbReference type="Pfam" id="PF14684">
    <property type="entry name" value="Tricorn_C1"/>
    <property type="match status" value="1"/>
</dbReference>
<keyword evidence="1" id="KW-0732">Signal</keyword>
<dbReference type="PANTHER" id="PTHR32060:SF30">
    <property type="entry name" value="CARBOXY-TERMINAL PROCESSING PROTEASE CTPA"/>
    <property type="match status" value="1"/>
</dbReference>
<dbReference type="CDD" id="cd07563">
    <property type="entry name" value="Peptidase_S41_IRBP"/>
    <property type="match status" value="1"/>
</dbReference>
<proteinExistence type="predicted"/>
<evidence type="ECO:0000313" key="4">
    <source>
        <dbReference type="Proteomes" id="UP000006394"/>
    </source>
</evidence>
<keyword evidence="4" id="KW-1185">Reference proteome</keyword>
<dbReference type="KEGG" id="fps:FP0886"/>
<dbReference type="GO" id="GO:0004175">
    <property type="term" value="F:endopeptidase activity"/>
    <property type="evidence" value="ECO:0007669"/>
    <property type="project" value="TreeGrafter"/>
</dbReference>
<dbReference type="Proteomes" id="UP000006394">
    <property type="component" value="Chromosome"/>
</dbReference>
<evidence type="ECO:0000313" key="3">
    <source>
        <dbReference type="EMBL" id="CAL42986.1"/>
    </source>
</evidence>